<evidence type="ECO:0000256" key="1">
    <source>
        <dbReference type="ARBA" id="ARBA00022737"/>
    </source>
</evidence>
<dbReference type="Pfam" id="PF00395">
    <property type="entry name" value="SLH"/>
    <property type="match status" value="2"/>
</dbReference>
<sequence>MRNLKRALSLALASVMVMGLMVVGTGAAYDDVSSKQNQEAIEVLQEVGVMTGDENGNFNPDALVTRNEMAVVMSNLMDYRVANYKGTSPFTDVPAWAEPYVAACYTNGITSGVSATTYGGDQSVTTAQAALMLMKALGYFQFQSDFENDWQFSTIKQANKIDLFIDVESGVIEPMTRNDLAQLVLNTLKAGTVEADNDTIKVDADGVKVEAGKVSYNFITSGESYAGAIKGLTTAGTVVNSGTRIVELGEKLYQGDLKMYEDRSDDFGRPGTRWTYKTTTIGTYSDTPAATYTAKMSKDDLYDLLGKDVVDDYRLDLFVDGVKVADEVAITTTYAQANSSSASCQSGKGVLTEVYTDADKELVTVTVSNTYLMQATGDYNESKGTVAVTTLTTPIGGLTNSVNSLADDDFDSVKDMAEDDYILYTYAGGKVQSAVKAEVLTGEVTAYSTATKTYGDAGGNVTIDGTKHDYAKFADVTAENGCATEFSVGNNAAIVLDQYGYALYVDDAALSMGNYVYIDAVAKETNLSTKMIADAYFSDGSNETITLKPGSTLTDTSLTNNRADIHDWYSYSKNSKGEYTLTVADTTEVANLLNPNVEGTHKVIKNNKVVLFNNEDNNAGVAGNSNTVFIVKDKDDEITVYTGIVNVPDLTIANADGYAVYMRDKDNGNKSASLVFVDVGATGRVKSTTDSLLYTVKKDTTFVDNSDNEKVERWFVVLDGELTKVETKEQWTKGKLYEDYSIDADGYYETGSAFDTPDDSDKDTVTLNGKITQSGDTLTIAGSSAESYGTSYVIGSDSKITLIMMPTNKGDRYPLSGEVMNDNNADYQVEQNIAAKTLANTFKDRNLTGTAYVIYDDKNDSDLAARIYVVVTACTKVDGTTVTPPTGPSNYTAKAEITGVGEITVKAQNGTSALEVQNVAIQMLQKDGYSDISVNKTGDLTATKNGVQQTFAITVKYAYKLTVATTKAPGAVTFEPTAVYAAEGDKITVSATNVNSTWNSARTWTDNASKVTCGTATGTGKVQSFEITVSAGLSGDATLDLQWTD</sequence>
<dbReference type="EMBL" id="JACOPO010000005">
    <property type="protein sequence ID" value="MBC5722911.1"/>
    <property type="molecule type" value="Genomic_DNA"/>
</dbReference>
<dbReference type="InterPro" id="IPR001119">
    <property type="entry name" value="SLH_dom"/>
</dbReference>
<feature type="signal peptide" evidence="2">
    <location>
        <begin position="1"/>
        <end position="28"/>
    </location>
</feature>
<organism evidence="4 5">
    <name type="scientific">Flintibacter hominis</name>
    <dbReference type="NCBI Taxonomy" id="2763048"/>
    <lineage>
        <taxon>Bacteria</taxon>
        <taxon>Bacillati</taxon>
        <taxon>Bacillota</taxon>
        <taxon>Clostridia</taxon>
        <taxon>Eubacteriales</taxon>
        <taxon>Flintibacter</taxon>
    </lineage>
</organism>
<accession>A0A8J6J0I9</accession>
<reference evidence="4" key="1">
    <citation type="submission" date="2020-08" db="EMBL/GenBank/DDBJ databases">
        <title>Genome public.</title>
        <authorList>
            <person name="Liu C."/>
            <person name="Sun Q."/>
        </authorList>
    </citation>
    <scope>NUCLEOTIDE SEQUENCE</scope>
    <source>
        <strain evidence="4">NSJ-23</strain>
    </source>
</reference>
<dbReference type="Proteomes" id="UP000628736">
    <property type="component" value="Unassembled WGS sequence"/>
</dbReference>
<evidence type="ECO:0000313" key="5">
    <source>
        <dbReference type="Proteomes" id="UP000628736"/>
    </source>
</evidence>
<dbReference type="PROSITE" id="PS51272">
    <property type="entry name" value="SLH"/>
    <property type="match status" value="2"/>
</dbReference>
<keyword evidence="5" id="KW-1185">Reference proteome</keyword>
<gene>
    <name evidence="4" type="ORF">H8S11_08815</name>
</gene>
<keyword evidence="2" id="KW-0732">Signal</keyword>
<comment type="caution">
    <text evidence="4">The sequence shown here is derived from an EMBL/GenBank/DDBJ whole genome shotgun (WGS) entry which is preliminary data.</text>
</comment>
<dbReference type="RefSeq" id="WP_186852876.1">
    <property type="nucleotide sequence ID" value="NZ_JACOPO010000005.1"/>
</dbReference>
<evidence type="ECO:0000313" key="4">
    <source>
        <dbReference type="EMBL" id="MBC5722911.1"/>
    </source>
</evidence>
<dbReference type="AlphaFoldDB" id="A0A8J6J0I9"/>
<feature type="domain" description="SLH" evidence="3">
    <location>
        <begin position="88"/>
        <end position="147"/>
    </location>
</feature>
<evidence type="ECO:0000259" key="3">
    <source>
        <dbReference type="PROSITE" id="PS51272"/>
    </source>
</evidence>
<name>A0A8J6J0I9_9FIRM</name>
<keyword evidence="1" id="KW-0677">Repeat</keyword>
<protein>
    <submittedName>
        <fullName evidence="4">S-layer homology domain-containing protein</fullName>
    </submittedName>
</protein>
<feature type="chain" id="PRO_5035280268" evidence="2">
    <location>
        <begin position="29"/>
        <end position="1045"/>
    </location>
</feature>
<feature type="domain" description="SLH" evidence="3">
    <location>
        <begin position="24"/>
        <end position="87"/>
    </location>
</feature>
<evidence type="ECO:0000256" key="2">
    <source>
        <dbReference type="SAM" id="SignalP"/>
    </source>
</evidence>
<proteinExistence type="predicted"/>